<sequence length="96" mass="10357">MTPMPLSIQILAIISYALVAAAAGFATHDLWPGVNGTVVGIGVFFAALQGHVLFLRAGDRADFLAEIDLLRRSHGETLKELAELKLMLARRVAKDD</sequence>
<keyword evidence="1" id="KW-0472">Membrane</keyword>
<feature type="transmembrane region" description="Helical" evidence="1">
    <location>
        <begin position="36"/>
        <end position="55"/>
    </location>
</feature>
<dbReference type="Proteomes" id="UP000284605">
    <property type="component" value="Unassembled WGS sequence"/>
</dbReference>
<protein>
    <submittedName>
        <fullName evidence="2">Uncharacterized protein</fullName>
    </submittedName>
</protein>
<evidence type="ECO:0000313" key="2">
    <source>
        <dbReference type="EMBL" id="RJF88100.1"/>
    </source>
</evidence>
<keyword evidence="1" id="KW-1133">Transmembrane helix</keyword>
<accession>A0A418WDN4</accession>
<organism evidence="2 3">
    <name type="scientific">Oleomonas cavernae</name>
    <dbReference type="NCBI Taxonomy" id="2320859"/>
    <lineage>
        <taxon>Bacteria</taxon>
        <taxon>Pseudomonadati</taxon>
        <taxon>Pseudomonadota</taxon>
        <taxon>Alphaproteobacteria</taxon>
        <taxon>Acetobacterales</taxon>
        <taxon>Acetobacteraceae</taxon>
        <taxon>Oleomonas</taxon>
    </lineage>
</organism>
<comment type="caution">
    <text evidence="2">The sequence shown here is derived from an EMBL/GenBank/DDBJ whole genome shotgun (WGS) entry which is preliminary data.</text>
</comment>
<evidence type="ECO:0000256" key="1">
    <source>
        <dbReference type="SAM" id="Phobius"/>
    </source>
</evidence>
<gene>
    <name evidence="2" type="ORF">D3874_14625</name>
</gene>
<evidence type="ECO:0000313" key="3">
    <source>
        <dbReference type="Proteomes" id="UP000284605"/>
    </source>
</evidence>
<keyword evidence="3" id="KW-1185">Reference proteome</keyword>
<dbReference type="EMBL" id="QYUK01000011">
    <property type="protein sequence ID" value="RJF88100.1"/>
    <property type="molecule type" value="Genomic_DNA"/>
</dbReference>
<dbReference type="AlphaFoldDB" id="A0A418WDN4"/>
<reference evidence="2 3" key="1">
    <citation type="submission" date="2018-09" db="EMBL/GenBank/DDBJ databases">
        <authorList>
            <person name="Zhu H."/>
        </authorList>
    </citation>
    <scope>NUCLEOTIDE SEQUENCE [LARGE SCALE GENOMIC DNA]</scope>
    <source>
        <strain evidence="2 3">K1W22B-8</strain>
    </source>
</reference>
<proteinExistence type="predicted"/>
<keyword evidence="1" id="KW-0812">Transmembrane</keyword>
<name>A0A418WDN4_9PROT</name>